<dbReference type="PATRIC" id="fig|330734.3.peg.137"/>
<organism evidence="1 2">
    <name type="scientific">Marinobacter psychrophilus</name>
    <dbReference type="NCBI Taxonomy" id="330734"/>
    <lineage>
        <taxon>Bacteria</taxon>
        <taxon>Pseudomonadati</taxon>
        <taxon>Pseudomonadota</taxon>
        <taxon>Gammaproteobacteria</taxon>
        <taxon>Pseudomonadales</taxon>
        <taxon>Marinobacteraceae</taxon>
        <taxon>Marinobacter</taxon>
    </lineage>
</organism>
<gene>
    <name evidence="1" type="ORF">ABA45_00620</name>
</gene>
<dbReference type="Proteomes" id="UP000036406">
    <property type="component" value="Chromosome"/>
</dbReference>
<keyword evidence="2" id="KW-1185">Reference proteome</keyword>
<evidence type="ECO:0000313" key="1">
    <source>
        <dbReference type="EMBL" id="AKO51106.1"/>
    </source>
</evidence>
<proteinExistence type="predicted"/>
<dbReference type="KEGG" id="mpq:ABA45_00620"/>
<accession>A0A0H4HWU4</accession>
<protein>
    <submittedName>
        <fullName evidence="1">Uncharacterized protein</fullName>
    </submittedName>
</protein>
<sequence>MLRLGVFIVFLVWTLEKMVQTEHEAEAFAVFYRLGSLGKYLQPFDNLMFFSAWPMPPARPALFLLREYDTLTLSRQLVPATD</sequence>
<name>A0A0H4HWU4_9GAMM</name>
<reference evidence="1 2" key="1">
    <citation type="submission" date="2015-05" db="EMBL/GenBank/DDBJ databases">
        <title>Complete genome of Marinobacter psychrophilus strain 20041T isolated from sea-ice of the Canadian Basin.</title>
        <authorList>
            <person name="Song L."/>
            <person name="Ren L."/>
            <person name="Yu Y."/>
            <person name="Wang X."/>
        </authorList>
    </citation>
    <scope>NUCLEOTIDE SEQUENCE [LARGE SCALE GENOMIC DNA]</scope>
    <source>
        <strain evidence="1 2">20041</strain>
    </source>
</reference>
<dbReference type="STRING" id="330734.ABA45_00620"/>
<dbReference type="EMBL" id="CP011494">
    <property type="protein sequence ID" value="AKO51106.1"/>
    <property type="molecule type" value="Genomic_DNA"/>
</dbReference>
<evidence type="ECO:0000313" key="2">
    <source>
        <dbReference type="Proteomes" id="UP000036406"/>
    </source>
</evidence>
<dbReference type="AlphaFoldDB" id="A0A0H4HWU4"/>